<organism evidence="1 2">
    <name type="scientific">Candidatus Buchananbacteria bacterium RIFCSPHIGHO2_01_FULL_46_12</name>
    <dbReference type="NCBI Taxonomy" id="1797536"/>
    <lineage>
        <taxon>Bacteria</taxon>
        <taxon>Candidatus Buchananiibacteriota</taxon>
    </lineage>
</organism>
<evidence type="ECO:0000313" key="1">
    <source>
        <dbReference type="EMBL" id="OGY48122.1"/>
    </source>
</evidence>
<dbReference type="EMBL" id="MHIF01000018">
    <property type="protein sequence ID" value="OGY48122.1"/>
    <property type="molecule type" value="Genomic_DNA"/>
</dbReference>
<sequence length="66" mass="7231">MENRKIKIKEGKAMHIRLVSGQNRVALAQETDPVKAELMTAIIQSAITIAPLVSQLTADKNQCDCP</sequence>
<comment type="caution">
    <text evidence="1">The sequence shown here is derived from an EMBL/GenBank/DDBJ whole genome shotgun (WGS) entry which is preliminary data.</text>
</comment>
<name>A0A1G1Y722_9BACT</name>
<dbReference type="Proteomes" id="UP000178432">
    <property type="component" value="Unassembled WGS sequence"/>
</dbReference>
<protein>
    <submittedName>
        <fullName evidence="1">Uncharacterized protein</fullName>
    </submittedName>
</protein>
<reference evidence="1 2" key="1">
    <citation type="journal article" date="2016" name="Nat. Commun.">
        <title>Thousands of microbial genomes shed light on interconnected biogeochemical processes in an aquifer system.</title>
        <authorList>
            <person name="Anantharaman K."/>
            <person name="Brown C.T."/>
            <person name="Hug L.A."/>
            <person name="Sharon I."/>
            <person name="Castelle C.J."/>
            <person name="Probst A.J."/>
            <person name="Thomas B.C."/>
            <person name="Singh A."/>
            <person name="Wilkins M.J."/>
            <person name="Karaoz U."/>
            <person name="Brodie E.L."/>
            <person name="Williams K.H."/>
            <person name="Hubbard S.S."/>
            <person name="Banfield J.F."/>
        </authorList>
    </citation>
    <scope>NUCLEOTIDE SEQUENCE [LARGE SCALE GENOMIC DNA]</scope>
</reference>
<dbReference type="AlphaFoldDB" id="A0A1G1Y722"/>
<evidence type="ECO:0000313" key="2">
    <source>
        <dbReference type="Proteomes" id="UP000178432"/>
    </source>
</evidence>
<proteinExistence type="predicted"/>
<gene>
    <name evidence="1" type="ORF">A2663_02545</name>
</gene>
<accession>A0A1G1Y722</accession>